<keyword evidence="1 2" id="KW-0238">DNA-binding</keyword>
<organism evidence="4 5">
    <name type="scientific">Virgisporangium aurantiacum</name>
    <dbReference type="NCBI Taxonomy" id="175570"/>
    <lineage>
        <taxon>Bacteria</taxon>
        <taxon>Bacillati</taxon>
        <taxon>Actinomycetota</taxon>
        <taxon>Actinomycetes</taxon>
        <taxon>Micromonosporales</taxon>
        <taxon>Micromonosporaceae</taxon>
        <taxon>Virgisporangium</taxon>
    </lineage>
</organism>
<dbReference type="PANTHER" id="PTHR30055:SF207">
    <property type="entry name" value="HTH-TYPE TRANSCRIPTIONAL REPRESSOR FATR"/>
    <property type="match status" value="1"/>
</dbReference>
<dbReference type="RefSeq" id="WP_203996527.1">
    <property type="nucleotide sequence ID" value="NZ_BOPG01000030.1"/>
</dbReference>
<feature type="DNA-binding region" description="H-T-H motif" evidence="2">
    <location>
        <begin position="30"/>
        <end position="49"/>
    </location>
</feature>
<evidence type="ECO:0000259" key="3">
    <source>
        <dbReference type="PROSITE" id="PS50977"/>
    </source>
</evidence>
<keyword evidence="5" id="KW-1185">Reference proteome</keyword>
<feature type="domain" description="HTH tetR-type" evidence="3">
    <location>
        <begin position="7"/>
        <end position="67"/>
    </location>
</feature>
<dbReference type="InterPro" id="IPR032551">
    <property type="entry name" value="BscR_C"/>
</dbReference>
<dbReference type="GO" id="GO:0000976">
    <property type="term" value="F:transcription cis-regulatory region binding"/>
    <property type="evidence" value="ECO:0007669"/>
    <property type="project" value="TreeGrafter"/>
</dbReference>
<evidence type="ECO:0000256" key="1">
    <source>
        <dbReference type="ARBA" id="ARBA00023125"/>
    </source>
</evidence>
<proteinExistence type="predicted"/>
<dbReference type="InterPro" id="IPR036271">
    <property type="entry name" value="Tet_transcr_reg_TetR-rel_C_sf"/>
</dbReference>
<reference evidence="4" key="1">
    <citation type="submission" date="2021-01" db="EMBL/GenBank/DDBJ databases">
        <title>Whole genome shotgun sequence of Virgisporangium aurantiacum NBRC 16421.</title>
        <authorList>
            <person name="Komaki H."/>
            <person name="Tamura T."/>
        </authorList>
    </citation>
    <scope>NUCLEOTIDE SEQUENCE</scope>
    <source>
        <strain evidence="4">NBRC 16421</strain>
    </source>
</reference>
<dbReference type="Pfam" id="PF00440">
    <property type="entry name" value="TetR_N"/>
    <property type="match status" value="1"/>
</dbReference>
<dbReference type="PROSITE" id="PS50977">
    <property type="entry name" value="HTH_TETR_2"/>
    <property type="match status" value="1"/>
</dbReference>
<dbReference type="EMBL" id="BOPG01000030">
    <property type="protein sequence ID" value="GIJ57300.1"/>
    <property type="molecule type" value="Genomic_DNA"/>
</dbReference>
<evidence type="ECO:0000313" key="4">
    <source>
        <dbReference type="EMBL" id="GIJ57300.1"/>
    </source>
</evidence>
<dbReference type="GO" id="GO:0003700">
    <property type="term" value="F:DNA-binding transcription factor activity"/>
    <property type="evidence" value="ECO:0007669"/>
    <property type="project" value="TreeGrafter"/>
</dbReference>
<comment type="caution">
    <text evidence="4">The sequence shown here is derived from an EMBL/GenBank/DDBJ whole genome shotgun (WGS) entry which is preliminary data.</text>
</comment>
<sequence>MTISEPQATREAVLDAALAVFTEHTYGGAAMSVLASRAGVAVGTIYRHFPSKEALGNAVYRRWKVQLGEHLFDDADAGSIRAEFGRIWRGMLRFAAAHPDAFAFLELQQHGSYLDAESVEVTRRIEQAGAAFVVRGQQTGEIRDGDPAVLVALVYGAFVGLAATDRAGAGLDEGRLQLAEDAVWDMLRAR</sequence>
<evidence type="ECO:0000313" key="5">
    <source>
        <dbReference type="Proteomes" id="UP000612585"/>
    </source>
</evidence>
<gene>
    <name evidence="4" type="ORF">Vau01_048160</name>
</gene>
<dbReference type="InterPro" id="IPR009057">
    <property type="entry name" value="Homeodomain-like_sf"/>
</dbReference>
<name>A0A8J3Z8L9_9ACTN</name>
<dbReference type="AlphaFoldDB" id="A0A8J3Z8L9"/>
<dbReference type="InterPro" id="IPR050109">
    <property type="entry name" value="HTH-type_TetR-like_transc_reg"/>
</dbReference>
<dbReference type="Gene3D" id="1.10.357.10">
    <property type="entry name" value="Tetracycline Repressor, domain 2"/>
    <property type="match status" value="1"/>
</dbReference>
<evidence type="ECO:0000256" key="2">
    <source>
        <dbReference type="PROSITE-ProRule" id="PRU00335"/>
    </source>
</evidence>
<protein>
    <submittedName>
        <fullName evidence="4">TetR family transcriptional regulator</fullName>
    </submittedName>
</protein>
<dbReference type="SUPFAM" id="SSF48498">
    <property type="entry name" value="Tetracyclin repressor-like, C-terminal domain"/>
    <property type="match status" value="1"/>
</dbReference>
<dbReference type="Pfam" id="PF16295">
    <property type="entry name" value="TetR_C_10"/>
    <property type="match status" value="1"/>
</dbReference>
<dbReference type="SUPFAM" id="SSF46689">
    <property type="entry name" value="Homeodomain-like"/>
    <property type="match status" value="1"/>
</dbReference>
<dbReference type="PANTHER" id="PTHR30055">
    <property type="entry name" value="HTH-TYPE TRANSCRIPTIONAL REGULATOR RUTR"/>
    <property type="match status" value="1"/>
</dbReference>
<dbReference type="InterPro" id="IPR001647">
    <property type="entry name" value="HTH_TetR"/>
</dbReference>
<accession>A0A8J3Z8L9</accession>
<dbReference type="Proteomes" id="UP000612585">
    <property type="component" value="Unassembled WGS sequence"/>
</dbReference>
<dbReference type="PRINTS" id="PR00455">
    <property type="entry name" value="HTHTETR"/>
</dbReference>